<gene>
    <name evidence="2" type="ORF">F7725_022577</name>
</gene>
<comment type="caution">
    <text evidence="2">The sequence shown here is derived from an EMBL/GenBank/DDBJ whole genome shotgun (WGS) entry which is preliminary data.</text>
</comment>
<accession>A0A7J5YY71</accession>
<organism evidence="2 3">
    <name type="scientific">Dissostichus mawsoni</name>
    <name type="common">Antarctic cod</name>
    <dbReference type="NCBI Taxonomy" id="36200"/>
    <lineage>
        <taxon>Eukaryota</taxon>
        <taxon>Metazoa</taxon>
        <taxon>Chordata</taxon>
        <taxon>Craniata</taxon>
        <taxon>Vertebrata</taxon>
        <taxon>Euteleostomi</taxon>
        <taxon>Actinopterygii</taxon>
        <taxon>Neopterygii</taxon>
        <taxon>Teleostei</taxon>
        <taxon>Neoteleostei</taxon>
        <taxon>Acanthomorphata</taxon>
        <taxon>Eupercaria</taxon>
        <taxon>Perciformes</taxon>
        <taxon>Notothenioidei</taxon>
        <taxon>Nototheniidae</taxon>
        <taxon>Dissostichus</taxon>
    </lineage>
</organism>
<evidence type="ECO:0000313" key="2">
    <source>
        <dbReference type="EMBL" id="KAF3854522.1"/>
    </source>
</evidence>
<dbReference type="EMBL" id="JAAKFY010000007">
    <property type="protein sequence ID" value="KAF3854522.1"/>
    <property type="molecule type" value="Genomic_DNA"/>
</dbReference>
<feature type="region of interest" description="Disordered" evidence="1">
    <location>
        <begin position="161"/>
        <end position="197"/>
    </location>
</feature>
<protein>
    <submittedName>
        <fullName evidence="2">Uncharacterized protein</fullName>
    </submittedName>
</protein>
<feature type="region of interest" description="Disordered" evidence="1">
    <location>
        <begin position="98"/>
        <end position="133"/>
    </location>
</feature>
<dbReference type="AlphaFoldDB" id="A0A7J5YY71"/>
<keyword evidence="3" id="KW-1185">Reference proteome</keyword>
<proteinExistence type="predicted"/>
<feature type="compositionally biased region" description="Acidic residues" evidence="1">
    <location>
        <begin position="186"/>
        <end position="197"/>
    </location>
</feature>
<evidence type="ECO:0000313" key="3">
    <source>
        <dbReference type="Proteomes" id="UP000518266"/>
    </source>
</evidence>
<dbReference type="Proteomes" id="UP000518266">
    <property type="component" value="Unassembled WGS sequence"/>
</dbReference>
<reference evidence="2 3" key="1">
    <citation type="submission" date="2020-03" db="EMBL/GenBank/DDBJ databases">
        <title>Dissostichus mawsoni Genome sequencing and assembly.</title>
        <authorList>
            <person name="Park H."/>
        </authorList>
    </citation>
    <scope>NUCLEOTIDE SEQUENCE [LARGE SCALE GENOMIC DNA]</scope>
    <source>
        <strain evidence="2">DM0001</strain>
        <tissue evidence="2">Muscle</tissue>
    </source>
</reference>
<evidence type="ECO:0000256" key="1">
    <source>
        <dbReference type="SAM" id="MobiDB-lite"/>
    </source>
</evidence>
<sequence>MVVRGVCVGRSEATKQSFKFTSSYNGRGHISEPCTALVQHQRAQNKAGTVHTELTQAYIILDCNLKQAVCADSKSPLPCIMPCVSHFTHAPTHQKAASQASCGRRCQGMKSQNKEEGSDMTPSPLMGADSQERRPVENSFLHVHFHLTYCQQMGHHRFKGEHLETGGRRGGTGLEEARRTRGDSWSSEEESDVELDD</sequence>
<name>A0A7J5YY71_DISMA</name>